<dbReference type="OrthoDB" id="10380141at2759"/>
<reference evidence="1 2" key="1">
    <citation type="journal article" date="2010" name="Nat. Biotechnol.">
        <title>Genome sequence of the model mushroom Schizophyllum commune.</title>
        <authorList>
            <person name="Ohm R.A."/>
            <person name="de Jong J.F."/>
            <person name="Lugones L.G."/>
            <person name="Aerts A."/>
            <person name="Kothe E."/>
            <person name="Stajich J.E."/>
            <person name="de Vries R.P."/>
            <person name="Record E."/>
            <person name="Levasseur A."/>
            <person name="Baker S.E."/>
            <person name="Bartholomew K.A."/>
            <person name="Coutinho P.M."/>
            <person name="Erdmann S."/>
            <person name="Fowler T.J."/>
            <person name="Gathman A.C."/>
            <person name="Lombard V."/>
            <person name="Henrissat B."/>
            <person name="Knabe N."/>
            <person name="Kuees U."/>
            <person name="Lilly W.W."/>
            <person name="Lindquist E."/>
            <person name="Lucas S."/>
            <person name="Magnuson J.K."/>
            <person name="Piumi F."/>
            <person name="Raudaskoski M."/>
            <person name="Salamov A."/>
            <person name="Schmutz J."/>
            <person name="Schwarze F.W.M.R."/>
            <person name="vanKuyk P.A."/>
            <person name="Horton J.S."/>
            <person name="Grigoriev I.V."/>
            <person name="Woesten H.A.B."/>
        </authorList>
    </citation>
    <scope>NUCLEOTIDE SEQUENCE [LARGE SCALE GENOMIC DNA]</scope>
    <source>
        <strain evidence="2">H4-8 / FGSC 9210</strain>
    </source>
</reference>
<dbReference type="VEuPathDB" id="FungiDB:SCHCODRAFT_01146807"/>
<dbReference type="HOGENOM" id="CLU_1816917_0_0_1"/>
<dbReference type="KEGG" id="scm:SCHCO_01146807"/>
<accession>D8PTA0</accession>
<proteinExistence type="predicted"/>
<keyword evidence="2" id="KW-1185">Reference proteome</keyword>
<organism evidence="2">
    <name type="scientific">Schizophyllum commune (strain H4-8 / FGSC 9210)</name>
    <name type="common">Split gill fungus</name>
    <dbReference type="NCBI Taxonomy" id="578458"/>
    <lineage>
        <taxon>Eukaryota</taxon>
        <taxon>Fungi</taxon>
        <taxon>Dikarya</taxon>
        <taxon>Basidiomycota</taxon>
        <taxon>Agaricomycotina</taxon>
        <taxon>Agaricomycetes</taxon>
        <taxon>Agaricomycetidae</taxon>
        <taxon>Agaricales</taxon>
        <taxon>Schizophyllaceae</taxon>
        <taxon>Schizophyllum</taxon>
    </lineage>
</organism>
<dbReference type="EMBL" id="GL377303">
    <property type="protein sequence ID" value="EFJ01277.1"/>
    <property type="molecule type" value="Genomic_DNA"/>
</dbReference>
<sequence length="142" mass="16183">MGNVPKASPEVYRSARAGISGMREYGIELLYWQIELLAGMQTAMQLHEGAPLPRDDFQVAYDHHHRHPSSGRFTAVARTGADVIRKSHRLNLCPLSIEGYQALAVEPNFFTPDESVYHRSSWMQVVLKRLERLDIRQTRSPP</sequence>
<dbReference type="GeneID" id="9597192"/>
<dbReference type="Proteomes" id="UP000007431">
    <property type="component" value="Unassembled WGS sequence"/>
</dbReference>
<dbReference type="InParanoid" id="D8PTA0"/>
<evidence type="ECO:0000313" key="2">
    <source>
        <dbReference type="Proteomes" id="UP000007431"/>
    </source>
</evidence>
<evidence type="ECO:0000313" key="1">
    <source>
        <dbReference type="EMBL" id="EFJ01277.1"/>
    </source>
</evidence>
<protein>
    <submittedName>
        <fullName evidence="1">Expressed protein</fullName>
    </submittedName>
</protein>
<name>D8PTA0_SCHCM</name>
<dbReference type="RefSeq" id="XP_003036179.1">
    <property type="nucleotide sequence ID" value="XM_003036133.1"/>
</dbReference>
<gene>
    <name evidence="1" type="ORF">SCHCODRAFT_84622</name>
</gene>
<dbReference type="AlphaFoldDB" id="D8PTA0"/>